<dbReference type="PRINTS" id="PR00119">
    <property type="entry name" value="CATATPASE"/>
</dbReference>
<dbReference type="Gene3D" id="3.30.1240.10">
    <property type="match status" value="1"/>
</dbReference>
<name>A0ABD7BRU3_LACPA</name>
<dbReference type="Proteomes" id="UP000593972">
    <property type="component" value="Chromosome"/>
</dbReference>
<reference evidence="1 2" key="1">
    <citation type="submission" date="2020-03" db="EMBL/GenBank/DDBJ databases">
        <title>Complete genome sequence of Lactobacillus paracasei strain NFFJ04, isolated from animal feed.</title>
        <authorList>
            <person name="Jung J.Y."/>
        </authorList>
    </citation>
    <scope>NUCLEOTIDE SEQUENCE [LARGE SCALE GENOMIC DNA]</scope>
    <source>
        <strain evidence="1 2">NFFJ04</strain>
    </source>
</reference>
<dbReference type="InterPro" id="IPR006379">
    <property type="entry name" value="HAD-SF_hydro_IIB"/>
</dbReference>
<dbReference type="RefSeq" id="WP_193137348.1">
    <property type="nucleotide sequence ID" value="NZ_CP050500.1"/>
</dbReference>
<dbReference type="PROSITE" id="PS01228">
    <property type="entry name" value="COF_1"/>
    <property type="match status" value="1"/>
</dbReference>
<dbReference type="PANTHER" id="PTHR10000:SF55">
    <property type="entry name" value="5-AMINO-6-(5-PHOSPHO-D-RIBITYLAMINO)URACIL PHOSPHATASE YCSE"/>
    <property type="match status" value="1"/>
</dbReference>
<dbReference type="SFLD" id="SFLDG01140">
    <property type="entry name" value="C2.B:_Phosphomannomutase_and_P"/>
    <property type="match status" value="1"/>
</dbReference>
<dbReference type="NCBIfam" id="TIGR01484">
    <property type="entry name" value="HAD-SF-IIB"/>
    <property type="match status" value="1"/>
</dbReference>
<sequence>MIKLIASDMDGTLLNDKMEVSDENAQAIRDAQAAGIEFMVATGRGVTEATPLLAAQDLKPAFITLNGAMVFDEAGELVVTIPIASDLSDFIVETLQKDDIYFEIITNKGVFSDSRVKRIQNVADLLVDLNPDTTYKLAVALAAARLEIMNINYVSDYKELLADPTIQVMKIIAFTGEQRDILKAPAKVFEATGKLSVTSSSANNIEVNNIKAQKGYAVEAFAKQRGITMDEVMTIGDNLNDASMIKMAKYGMAMGNAIPEITKLAWGSTATNSESGVAQAIRKAIRINKAEKSNAQF</sequence>
<evidence type="ECO:0000313" key="2">
    <source>
        <dbReference type="Proteomes" id="UP000593972"/>
    </source>
</evidence>
<dbReference type="InterPro" id="IPR036412">
    <property type="entry name" value="HAD-like_sf"/>
</dbReference>
<evidence type="ECO:0000313" key="1">
    <source>
        <dbReference type="EMBL" id="QOP54979.1"/>
    </source>
</evidence>
<accession>A0ABD7BRU3</accession>
<dbReference type="SUPFAM" id="SSF56784">
    <property type="entry name" value="HAD-like"/>
    <property type="match status" value="1"/>
</dbReference>
<dbReference type="AlphaFoldDB" id="A0ABD7BRU3"/>
<dbReference type="InterPro" id="IPR023214">
    <property type="entry name" value="HAD_sf"/>
</dbReference>
<dbReference type="EMBL" id="CP050500">
    <property type="protein sequence ID" value="QOP54979.1"/>
    <property type="molecule type" value="Genomic_DNA"/>
</dbReference>
<proteinExistence type="predicted"/>
<dbReference type="NCBIfam" id="TIGR00099">
    <property type="entry name" value="Cof-subfamily"/>
    <property type="match status" value="1"/>
</dbReference>
<organism evidence="1 2">
    <name type="scientific">Lacticaseibacillus paracasei</name>
    <name type="common">Lactobacillus paracasei</name>
    <dbReference type="NCBI Taxonomy" id="1597"/>
    <lineage>
        <taxon>Bacteria</taxon>
        <taxon>Bacillati</taxon>
        <taxon>Bacillota</taxon>
        <taxon>Bacilli</taxon>
        <taxon>Lactobacillales</taxon>
        <taxon>Lactobacillaceae</taxon>
        <taxon>Lacticaseibacillus</taxon>
    </lineage>
</organism>
<dbReference type="SFLD" id="SFLDG01144">
    <property type="entry name" value="C2.B.4:_PGP_Like"/>
    <property type="match status" value="1"/>
</dbReference>
<gene>
    <name evidence="1" type="ORF">HCJ88_03965</name>
</gene>
<dbReference type="SFLD" id="SFLDS00003">
    <property type="entry name" value="Haloacid_Dehalogenase"/>
    <property type="match status" value="1"/>
</dbReference>
<dbReference type="GO" id="GO:0016791">
    <property type="term" value="F:phosphatase activity"/>
    <property type="evidence" value="ECO:0007669"/>
    <property type="project" value="UniProtKB-ARBA"/>
</dbReference>
<dbReference type="Pfam" id="PF08282">
    <property type="entry name" value="Hydrolase_3"/>
    <property type="match status" value="1"/>
</dbReference>
<dbReference type="Gene3D" id="3.40.50.1000">
    <property type="entry name" value="HAD superfamily/HAD-like"/>
    <property type="match status" value="1"/>
</dbReference>
<dbReference type="CDD" id="cd07516">
    <property type="entry name" value="HAD_Pase"/>
    <property type="match status" value="1"/>
</dbReference>
<dbReference type="InterPro" id="IPR000150">
    <property type="entry name" value="Cof"/>
</dbReference>
<protein>
    <submittedName>
        <fullName evidence="1">HAD family phosphatase</fullName>
    </submittedName>
</protein>
<dbReference type="PROSITE" id="PS01229">
    <property type="entry name" value="COF_2"/>
    <property type="match status" value="1"/>
</dbReference>
<dbReference type="PANTHER" id="PTHR10000">
    <property type="entry name" value="PHOSPHOSERINE PHOSPHATASE"/>
    <property type="match status" value="1"/>
</dbReference>